<proteinExistence type="predicted"/>
<keyword evidence="3" id="KW-0732">Signal</keyword>
<dbReference type="GO" id="GO:0098609">
    <property type="term" value="P:cell-cell adhesion"/>
    <property type="evidence" value="ECO:0007669"/>
    <property type="project" value="TreeGrafter"/>
</dbReference>
<evidence type="ECO:0000256" key="2">
    <source>
        <dbReference type="ARBA" id="ARBA00022692"/>
    </source>
</evidence>
<accession>A0A922HQ01</accession>
<evidence type="ECO:0000256" key="3">
    <source>
        <dbReference type="ARBA" id="ARBA00022729"/>
    </source>
</evidence>
<keyword evidence="5" id="KW-1133">Transmembrane helix</keyword>
<keyword evidence="6" id="KW-0472">Membrane</keyword>
<evidence type="ECO:0000256" key="1">
    <source>
        <dbReference type="ARBA" id="ARBA00004370"/>
    </source>
</evidence>
<dbReference type="Gene3D" id="2.60.40.10">
    <property type="entry name" value="Immunoglobulins"/>
    <property type="match status" value="1"/>
</dbReference>
<evidence type="ECO:0000259" key="8">
    <source>
        <dbReference type="PROSITE" id="PS50853"/>
    </source>
</evidence>
<comment type="caution">
    <text evidence="9">The sequence shown here is derived from an EMBL/GenBank/DDBJ whole genome shotgun (WGS) entry which is preliminary data.</text>
</comment>
<evidence type="ECO:0000256" key="6">
    <source>
        <dbReference type="ARBA" id="ARBA00023136"/>
    </source>
</evidence>
<dbReference type="EMBL" id="ASGP02000006">
    <property type="protein sequence ID" value="KAH9501609.1"/>
    <property type="molecule type" value="Genomic_DNA"/>
</dbReference>
<dbReference type="AlphaFoldDB" id="A0A922HQ01"/>
<dbReference type="SUPFAM" id="SSF49265">
    <property type="entry name" value="Fibronectin type III"/>
    <property type="match status" value="1"/>
</dbReference>
<feature type="domain" description="Fibronectin type-III" evidence="8">
    <location>
        <begin position="33"/>
        <end position="143"/>
    </location>
</feature>
<evidence type="ECO:0000256" key="4">
    <source>
        <dbReference type="ARBA" id="ARBA00022737"/>
    </source>
</evidence>
<dbReference type="PANTHER" id="PTHR44170">
    <property type="entry name" value="PROTEIN SIDEKICK"/>
    <property type="match status" value="1"/>
</dbReference>
<keyword evidence="7" id="KW-1015">Disulfide bond</keyword>
<gene>
    <name evidence="9" type="primary">SDK2_1</name>
    <name evidence="9" type="ORF">DERF_012444</name>
</gene>
<evidence type="ECO:0000256" key="5">
    <source>
        <dbReference type="ARBA" id="ARBA00022989"/>
    </source>
</evidence>
<comment type="subcellular location">
    <subcellularLocation>
        <location evidence="1">Membrane</location>
    </subcellularLocation>
</comment>
<dbReference type="Pfam" id="PF00041">
    <property type="entry name" value="fn3"/>
    <property type="match status" value="1"/>
</dbReference>
<organism evidence="9 10">
    <name type="scientific">Dermatophagoides farinae</name>
    <name type="common">American house dust mite</name>
    <dbReference type="NCBI Taxonomy" id="6954"/>
    <lineage>
        <taxon>Eukaryota</taxon>
        <taxon>Metazoa</taxon>
        <taxon>Ecdysozoa</taxon>
        <taxon>Arthropoda</taxon>
        <taxon>Chelicerata</taxon>
        <taxon>Arachnida</taxon>
        <taxon>Acari</taxon>
        <taxon>Acariformes</taxon>
        <taxon>Sarcoptiformes</taxon>
        <taxon>Astigmata</taxon>
        <taxon>Psoroptidia</taxon>
        <taxon>Analgoidea</taxon>
        <taxon>Pyroglyphidae</taxon>
        <taxon>Dermatophagoidinae</taxon>
        <taxon>Dermatophagoides</taxon>
    </lineage>
</organism>
<keyword evidence="10" id="KW-1185">Reference proteome</keyword>
<protein>
    <submittedName>
        <fullName evidence="9">Protein sidekick-2</fullName>
    </submittedName>
</protein>
<dbReference type="PROSITE" id="PS50853">
    <property type="entry name" value="FN3"/>
    <property type="match status" value="1"/>
</dbReference>
<dbReference type="InterPro" id="IPR036116">
    <property type="entry name" value="FN3_sf"/>
</dbReference>
<dbReference type="FunFam" id="2.60.40.10:FF:000093">
    <property type="entry name" value="Down syndrome cell adhesion molecule, isoform B"/>
    <property type="match status" value="1"/>
</dbReference>
<reference evidence="9" key="2">
    <citation type="journal article" date="2022" name="Res Sq">
        <title>Comparative Genomics Reveals Insights into the Divergent Evolution of Astigmatic Mites and Household Pest Adaptations.</title>
        <authorList>
            <person name="Xiong Q."/>
            <person name="Wan A.T.-Y."/>
            <person name="Liu X.-Y."/>
            <person name="Fung C.S.-H."/>
            <person name="Xiao X."/>
            <person name="Malainual N."/>
            <person name="Hou J."/>
            <person name="Wang L."/>
            <person name="Wang M."/>
            <person name="Yang K."/>
            <person name="Cui Y."/>
            <person name="Leung E."/>
            <person name="Nong W."/>
            <person name="Shin S.-K."/>
            <person name="Au S."/>
            <person name="Jeong K.Y."/>
            <person name="Chew F.T."/>
            <person name="Hui J."/>
            <person name="Leung T.F."/>
            <person name="Tungtrongchitr A."/>
            <person name="Zhong N."/>
            <person name="Liu Z."/>
            <person name="Tsui S."/>
        </authorList>
    </citation>
    <scope>NUCLEOTIDE SEQUENCE</scope>
    <source>
        <strain evidence="9">Derf</strain>
        <tissue evidence="9">Whole organism</tissue>
    </source>
</reference>
<reference evidence="9" key="1">
    <citation type="submission" date="2013-05" db="EMBL/GenBank/DDBJ databases">
        <authorList>
            <person name="Yim A.K.Y."/>
            <person name="Chan T.F."/>
            <person name="Ji K.M."/>
            <person name="Liu X.Y."/>
            <person name="Zhou J.W."/>
            <person name="Li R.Q."/>
            <person name="Yang K.Y."/>
            <person name="Li J."/>
            <person name="Li M."/>
            <person name="Law P.T.W."/>
            <person name="Wu Y.L."/>
            <person name="Cai Z.L."/>
            <person name="Qin H."/>
            <person name="Bao Y."/>
            <person name="Leung R.K.K."/>
            <person name="Ng P.K.S."/>
            <person name="Zou J."/>
            <person name="Zhong X.J."/>
            <person name="Ran P.X."/>
            <person name="Zhong N.S."/>
            <person name="Liu Z.G."/>
            <person name="Tsui S.K.W."/>
        </authorList>
    </citation>
    <scope>NUCLEOTIDE SEQUENCE</scope>
    <source>
        <strain evidence="9">Derf</strain>
        <tissue evidence="9">Whole organism</tissue>
    </source>
</reference>
<dbReference type="InterPro" id="IPR013783">
    <property type="entry name" value="Ig-like_fold"/>
</dbReference>
<name>A0A922HQ01_DERFA</name>
<evidence type="ECO:0000313" key="10">
    <source>
        <dbReference type="Proteomes" id="UP000790347"/>
    </source>
</evidence>
<dbReference type="CDD" id="cd00063">
    <property type="entry name" value="FN3"/>
    <property type="match status" value="1"/>
</dbReference>
<sequence>MYPSPINRLRSLCGQKSQITKAFSLSLAVPTGEPLDICAELLSSTEIKVTWKPSDQSKQNGQIMGYKIFYWVHMLNRSNSVIDSNQHTKSLPREMMEIVPDTLSSFILLDFYKWTNYSIQISAFNPAGDGPRSKPTIVQTLEDLPGEIGPIEFDEITRSPH</sequence>
<keyword evidence="4" id="KW-0677">Repeat</keyword>
<evidence type="ECO:0000256" key="7">
    <source>
        <dbReference type="ARBA" id="ARBA00023157"/>
    </source>
</evidence>
<dbReference type="InterPro" id="IPR003961">
    <property type="entry name" value="FN3_dom"/>
</dbReference>
<dbReference type="Proteomes" id="UP000790347">
    <property type="component" value="Unassembled WGS sequence"/>
</dbReference>
<dbReference type="PANTHER" id="PTHR44170:SF54">
    <property type="entry name" value="FI24025P1"/>
    <property type="match status" value="1"/>
</dbReference>
<evidence type="ECO:0000313" key="9">
    <source>
        <dbReference type="EMBL" id="KAH9501609.1"/>
    </source>
</evidence>
<keyword evidence="2" id="KW-0812">Transmembrane</keyword>
<dbReference type="GO" id="GO:0016020">
    <property type="term" value="C:membrane"/>
    <property type="evidence" value="ECO:0007669"/>
    <property type="project" value="UniProtKB-SubCell"/>
</dbReference>
<dbReference type="SMART" id="SM00060">
    <property type="entry name" value="FN3"/>
    <property type="match status" value="1"/>
</dbReference>